<dbReference type="EMBL" id="JBHLSV010000005">
    <property type="protein sequence ID" value="MFC0673540.1"/>
    <property type="molecule type" value="Genomic_DNA"/>
</dbReference>
<dbReference type="Proteomes" id="UP001589793">
    <property type="component" value="Unassembled WGS sequence"/>
</dbReference>
<name>A0ABV6R979_9MICO</name>
<proteinExistence type="predicted"/>
<comment type="caution">
    <text evidence="1">The sequence shown here is derived from an EMBL/GenBank/DDBJ whole genome shotgun (WGS) entry which is preliminary data.</text>
</comment>
<evidence type="ECO:0008006" key="3">
    <source>
        <dbReference type="Google" id="ProtNLM"/>
    </source>
</evidence>
<protein>
    <recommendedName>
        <fullName evidence="3">Phage portal protein</fullName>
    </recommendedName>
</protein>
<accession>A0ABV6R979</accession>
<sequence>MGILSRILGPRTTHDPMTEFLAEEVESLRSLAREDRGWSHLGSDDDLGPTREALVEAAKSGRALAVAHPLVRRGLSLRTSYVHGNGGPQLSVADEDSSQDVAKVVLDWWTARENEAALTGPEARARLERSLSTDGNVFLASFTNPRTGAMTVRTIPFEQITAIHTDPEDRMKVWFFERTYTRRTEAFSTATETITVLHPELTYAPSLRPKAIRGNPVLWDQPIRHVKVNDLDGWQYGIGDTYAIAPYARGYRDFLNDWLRLMRSLSQFAWQATAEGNRAKRARQALARVPANTAPGNEGGAGSTYVSAPGEKLEAIPKTGATIDADSGRPILAMIAAGLDVPVTMLSTDPGVTGARATAETLDEPMYLAMAARRDVWTAVYRDLAEAAIEAAVRAPQGPLQGTIERDPWTNTDRAILGGATPSILVDWPDLSTATVDQAVAAIKDADSTGKLPPKVIARLLLTALGVDDIDDILEELTDDEGNWRDPYKTAGDALVSAFNRGEDPAQALGQYARFPRDAAAAESLIRGES</sequence>
<dbReference type="RefSeq" id="WP_376979183.1">
    <property type="nucleotide sequence ID" value="NZ_JBHLSV010000005.1"/>
</dbReference>
<organism evidence="1 2">
    <name type="scientific">Brachybacterium hainanense</name>
    <dbReference type="NCBI Taxonomy" id="1541174"/>
    <lineage>
        <taxon>Bacteria</taxon>
        <taxon>Bacillati</taxon>
        <taxon>Actinomycetota</taxon>
        <taxon>Actinomycetes</taxon>
        <taxon>Micrococcales</taxon>
        <taxon>Dermabacteraceae</taxon>
        <taxon>Brachybacterium</taxon>
    </lineage>
</organism>
<reference evidence="1 2" key="1">
    <citation type="submission" date="2024-09" db="EMBL/GenBank/DDBJ databases">
        <authorList>
            <person name="Sun Q."/>
            <person name="Mori K."/>
        </authorList>
    </citation>
    <scope>NUCLEOTIDE SEQUENCE [LARGE SCALE GENOMIC DNA]</scope>
    <source>
        <strain evidence="1 2">CICC 10874</strain>
    </source>
</reference>
<keyword evidence="2" id="KW-1185">Reference proteome</keyword>
<evidence type="ECO:0000313" key="1">
    <source>
        <dbReference type="EMBL" id="MFC0673540.1"/>
    </source>
</evidence>
<evidence type="ECO:0000313" key="2">
    <source>
        <dbReference type="Proteomes" id="UP001589793"/>
    </source>
</evidence>
<gene>
    <name evidence="1" type="ORF">ACFFF6_06180</name>
</gene>